<dbReference type="Gene3D" id="1.10.260.100">
    <property type="match status" value="2"/>
</dbReference>
<comment type="caution">
    <text evidence="4">The sequence shown here is derived from an EMBL/GenBank/DDBJ whole genome shotgun (WGS) entry which is preliminary data.</text>
</comment>
<dbReference type="Proteomes" id="UP000815325">
    <property type="component" value="Unassembled WGS sequence"/>
</dbReference>
<evidence type="ECO:0000313" key="5">
    <source>
        <dbReference type="Proteomes" id="UP000815325"/>
    </source>
</evidence>
<keyword evidence="5" id="KW-1185">Reference proteome</keyword>
<evidence type="ECO:0000256" key="1">
    <source>
        <dbReference type="ARBA" id="ARBA00022737"/>
    </source>
</evidence>
<feature type="compositionally biased region" description="Polar residues" evidence="2">
    <location>
        <begin position="1"/>
        <end position="17"/>
    </location>
</feature>
<proteinExistence type="predicted"/>
<dbReference type="InterPro" id="IPR041243">
    <property type="entry name" value="STI1/HOP_DP"/>
</dbReference>
<evidence type="ECO:0000256" key="2">
    <source>
        <dbReference type="SAM" id="MobiDB-lite"/>
    </source>
</evidence>
<feature type="domain" description="STI1/HOP DP" evidence="3">
    <location>
        <begin position="57"/>
        <end position="108"/>
    </location>
</feature>
<protein>
    <recommendedName>
        <fullName evidence="3">STI1/HOP DP domain-containing protein</fullName>
    </recommendedName>
</protein>
<feature type="region of interest" description="Disordered" evidence="2">
    <location>
        <begin position="1"/>
        <end position="38"/>
    </location>
</feature>
<dbReference type="Pfam" id="PF17830">
    <property type="entry name" value="STI1-HOP_DP"/>
    <property type="match status" value="1"/>
</dbReference>
<reference evidence="4" key="1">
    <citation type="submission" date="2017-08" db="EMBL/GenBank/DDBJ databases">
        <authorList>
            <person name="Polle J.E."/>
            <person name="Barry K."/>
            <person name="Cushman J."/>
            <person name="Schmutz J."/>
            <person name="Tran D."/>
            <person name="Hathwaick L.T."/>
            <person name="Yim W.C."/>
            <person name="Jenkins J."/>
            <person name="Mckie-Krisberg Z.M."/>
            <person name="Prochnik S."/>
            <person name="Lindquist E."/>
            <person name="Dockter R.B."/>
            <person name="Adam C."/>
            <person name="Molina H."/>
            <person name="Bunkerborg J."/>
            <person name="Jin E."/>
            <person name="Buchheim M."/>
            <person name="Magnuson J."/>
        </authorList>
    </citation>
    <scope>NUCLEOTIDE SEQUENCE</scope>
    <source>
        <strain evidence="4">CCAP 19/18</strain>
    </source>
</reference>
<evidence type="ECO:0000313" key="4">
    <source>
        <dbReference type="EMBL" id="KAF5842408.1"/>
    </source>
</evidence>
<accession>A0ABQ7H6B6</accession>
<keyword evidence="1" id="KW-0677">Repeat</keyword>
<dbReference type="EMBL" id="MU069462">
    <property type="protein sequence ID" value="KAF5842408.1"/>
    <property type="molecule type" value="Genomic_DNA"/>
</dbReference>
<gene>
    <name evidence="4" type="ORF">DUNSADRAFT_7392</name>
</gene>
<sequence>MNLCNLRSSRFYTPTHRSNSRSRLPFPPSPAGSRHADRTKAIHVCSSSQQRPDSIQGVIAQLREDPVLRKVLDSPKMPKALNELQTNPAAAMERYGGDADVMGVLAKLTTFDMSPEQRKAIQGMGASPDDLARTIYSDRKLAASLQQPHIRAALAEFRTNPVAASAKYEGNKEVTEVLDLLEKSLSIEV</sequence>
<organism evidence="4 5">
    <name type="scientific">Dunaliella salina</name>
    <name type="common">Green alga</name>
    <name type="synonym">Protococcus salinus</name>
    <dbReference type="NCBI Taxonomy" id="3046"/>
    <lineage>
        <taxon>Eukaryota</taxon>
        <taxon>Viridiplantae</taxon>
        <taxon>Chlorophyta</taxon>
        <taxon>core chlorophytes</taxon>
        <taxon>Chlorophyceae</taxon>
        <taxon>CS clade</taxon>
        <taxon>Chlamydomonadales</taxon>
        <taxon>Dunaliellaceae</taxon>
        <taxon>Dunaliella</taxon>
    </lineage>
</organism>
<name>A0ABQ7H6B6_DUNSA</name>
<evidence type="ECO:0000259" key="3">
    <source>
        <dbReference type="Pfam" id="PF17830"/>
    </source>
</evidence>